<evidence type="ECO:0000313" key="13">
    <source>
        <dbReference type="EnsemblMetazoa" id="XP_014253019.1"/>
    </source>
</evidence>
<keyword evidence="4" id="KW-0375">Hydrogen ion transport</keyword>
<evidence type="ECO:0000256" key="10">
    <source>
        <dbReference type="ARBA" id="ARBA00073432"/>
    </source>
</evidence>
<keyword evidence="5" id="KW-0406">Ion transport</keyword>
<evidence type="ECO:0000256" key="11">
    <source>
        <dbReference type="ARBA" id="ARBA00078525"/>
    </source>
</evidence>
<evidence type="ECO:0000256" key="9">
    <source>
        <dbReference type="ARBA" id="ARBA00064647"/>
    </source>
</evidence>
<dbReference type="PROSITE" id="PS00389">
    <property type="entry name" value="ATPASE_DELTA"/>
    <property type="match status" value="1"/>
</dbReference>
<dbReference type="GO" id="GO:0046933">
    <property type="term" value="F:proton-transporting ATP synthase activity, rotational mechanism"/>
    <property type="evidence" value="ECO:0007669"/>
    <property type="project" value="InterPro"/>
</dbReference>
<keyword evidence="14" id="KW-1185">Reference proteome</keyword>
<dbReference type="AlphaFoldDB" id="A0A8I6RX81"/>
<comment type="subcellular location">
    <subcellularLocation>
        <location evidence="1">Membrane</location>
    </subcellularLocation>
</comment>
<dbReference type="KEGG" id="clec:106668619"/>
<dbReference type="Gene3D" id="1.10.520.20">
    <property type="entry name" value="N-terminal domain of the delta subunit of the F1F0-ATP synthase"/>
    <property type="match status" value="1"/>
</dbReference>
<proteinExistence type="inferred from homology"/>
<evidence type="ECO:0000313" key="14">
    <source>
        <dbReference type="Proteomes" id="UP000494040"/>
    </source>
</evidence>
<evidence type="ECO:0000256" key="6">
    <source>
        <dbReference type="ARBA" id="ARBA00023136"/>
    </source>
</evidence>
<evidence type="ECO:0000256" key="8">
    <source>
        <dbReference type="ARBA" id="ARBA00033369"/>
    </source>
</evidence>
<comment type="subunit">
    <text evidence="9">Component of the ATP synthase complex composed at least of ATP5F1A/subunit alpha, ATP5F1B/subunit beta, ATP5MC1/subunit c (homooctomer), MT-ATP6/subunit a, MT-ATP8/subunit 8, ATP5ME/subunit e, ATP5MF/subunit f, ATP5MG/subunit g, ATP5MK/subunit k, ATP5MJ/subunit j, ATP5F1C/subunit gamma, ATP5F1D/subunit delta, ATP5F1E/subunit epsilon, ATP5PF/subunit F6, ATP5PB/subunit b, ATP5PD/subunit d, ATP5PO/subunit OSCP. ATP synthase complex consists of a soluble F(1) head domain (subunits alpha(3) and beta(3)) - the catalytic core - and a membrane F(0) domain - the membrane proton channel (subunits c, a, 8, e, f, g, k and j). These two domains are linked by a central stalk (subunits gamma, delta, and epsilon) rotating inside the F1 region and a stationary peripheral stalk (subunits F6, b, d, and OSCP).</text>
</comment>
<dbReference type="GeneID" id="106668619"/>
<dbReference type="InterPro" id="IPR000711">
    <property type="entry name" value="ATPase_OSCP/dsu"/>
</dbReference>
<reference evidence="13" key="1">
    <citation type="submission" date="2022-01" db="UniProtKB">
        <authorList>
            <consortium name="EnsemblMetazoa"/>
        </authorList>
    </citation>
    <scope>IDENTIFICATION</scope>
</reference>
<dbReference type="PRINTS" id="PR00125">
    <property type="entry name" value="ATPASEDELTA"/>
</dbReference>
<evidence type="ECO:0000256" key="5">
    <source>
        <dbReference type="ARBA" id="ARBA00023065"/>
    </source>
</evidence>
<dbReference type="NCBIfam" id="TIGR01145">
    <property type="entry name" value="ATP_synt_delta"/>
    <property type="match status" value="1"/>
</dbReference>
<dbReference type="RefSeq" id="XP_014253019.1">
    <property type="nucleotide sequence ID" value="XM_014397533.2"/>
</dbReference>
<keyword evidence="6" id="KW-0472">Membrane</keyword>
<dbReference type="OrthoDB" id="1262810at2759"/>
<evidence type="ECO:0000256" key="7">
    <source>
        <dbReference type="ARBA" id="ARBA00023310"/>
    </source>
</evidence>
<protein>
    <recommendedName>
        <fullName evidence="10">ATP synthase peripheral stalk subunit OSCP, mitochondrial</fullName>
    </recommendedName>
    <alternativeName>
        <fullName evidence="11">ATP synthase subunit O</fullName>
    </alternativeName>
    <alternativeName>
        <fullName evidence="8">Oligomycin sensitivity conferral protein</fullName>
    </alternativeName>
</protein>
<evidence type="ECO:0000256" key="2">
    <source>
        <dbReference type="ARBA" id="ARBA00007046"/>
    </source>
</evidence>
<sequence>MLHIIRSFSSSSIVRELIRPPVHVFGLDGSYATALYSAATKLNQLSSIEKDFDTIKNELKNDTKLKEMIEDPVVKSSEKADAIKTMATKVNLTTASTNLLVVLAENNRLQRLEGVASAFSTIMAGVKGRLICYVTTAKPLDEEDRAQLDNVLKSFAKKGEEIVVEVKVDPSLIGGMIVKAGDKYVDMSIASKIKKYTDIINNSIKQGSLGSLSLQPAETKSSDCDEDDEKK</sequence>
<dbReference type="Pfam" id="PF00213">
    <property type="entry name" value="OSCP"/>
    <property type="match status" value="1"/>
</dbReference>
<evidence type="ECO:0000256" key="1">
    <source>
        <dbReference type="ARBA" id="ARBA00004370"/>
    </source>
</evidence>
<dbReference type="InterPro" id="IPR020781">
    <property type="entry name" value="ATPase_OSCP/d_CS"/>
</dbReference>
<keyword evidence="3" id="KW-0813">Transport</keyword>
<dbReference type="GO" id="GO:0016020">
    <property type="term" value="C:membrane"/>
    <property type="evidence" value="ECO:0007669"/>
    <property type="project" value="UniProtKB-SubCell"/>
</dbReference>
<accession>A0A8I6RX81</accession>
<keyword evidence="7" id="KW-0066">ATP synthesis</keyword>
<evidence type="ECO:0000256" key="12">
    <source>
        <dbReference type="SAM" id="MobiDB-lite"/>
    </source>
</evidence>
<dbReference type="EnsemblMetazoa" id="XM_014397533.2">
    <property type="protein sequence ID" value="XP_014253019.1"/>
    <property type="gene ID" value="LOC106668619"/>
</dbReference>
<comment type="similarity">
    <text evidence="2">Belongs to the ATPase delta chain family.</text>
</comment>
<dbReference type="SUPFAM" id="SSF47928">
    <property type="entry name" value="N-terminal domain of the delta subunit of the F1F0-ATP synthase"/>
    <property type="match status" value="1"/>
</dbReference>
<dbReference type="HAMAP" id="MF_01416">
    <property type="entry name" value="ATP_synth_delta_bact"/>
    <property type="match status" value="1"/>
</dbReference>
<dbReference type="InterPro" id="IPR026015">
    <property type="entry name" value="ATP_synth_OSCP/delta_N_sf"/>
</dbReference>
<feature type="region of interest" description="Disordered" evidence="12">
    <location>
        <begin position="211"/>
        <end position="231"/>
    </location>
</feature>
<dbReference type="OMA" id="VTTNWIN"/>
<dbReference type="PANTHER" id="PTHR11910">
    <property type="entry name" value="ATP SYNTHASE DELTA CHAIN"/>
    <property type="match status" value="1"/>
</dbReference>
<organism evidence="13 14">
    <name type="scientific">Cimex lectularius</name>
    <name type="common">Bed bug</name>
    <name type="synonym">Acanthia lectularia</name>
    <dbReference type="NCBI Taxonomy" id="79782"/>
    <lineage>
        <taxon>Eukaryota</taxon>
        <taxon>Metazoa</taxon>
        <taxon>Ecdysozoa</taxon>
        <taxon>Arthropoda</taxon>
        <taxon>Hexapoda</taxon>
        <taxon>Insecta</taxon>
        <taxon>Pterygota</taxon>
        <taxon>Neoptera</taxon>
        <taxon>Paraneoptera</taxon>
        <taxon>Hemiptera</taxon>
        <taxon>Heteroptera</taxon>
        <taxon>Panheteroptera</taxon>
        <taxon>Cimicomorpha</taxon>
        <taxon>Cimicidae</taxon>
        <taxon>Cimex</taxon>
    </lineage>
</organism>
<evidence type="ECO:0000256" key="3">
    <source>
        <dbReference type="ARBA" id="ARBA00022448"/>
    </source>
</evidence>
<evidence type="ECO:0000256" key="4">
    <source>
        <dbReference type="ARBA" id="ARBA00022781"/>
    </source>
</evidence>
<dbReference type="Proteomes" id="UP000494040">
    <property type="component" value="Unassembled WGS sequence"/>
</dbReference>
<name>A0A8I6RX81_CIMLE</name>